<proteinExistence type="predicted"/>
<evidence type="ECO:0000313" key="2">
    <source>
        <dbReference type="EMBL" id="TGL58620.1"/>
    </source>
</evidence>
<dbReference type="EMBL" id="RQGH01000035">
    <property type="protein sequence ID" value="TGL58620.1"/>
    <property type="molecule type" value="Genomic_DNA"/>
</dbReference>
<comment type="caution">
    <text evidence="2">The sequence shown here is derived from an EMBL/GenBank/DDBJ whole genome shotgun (WGS) entry which is preliminary data.</text>
</comment>
<gene>
    <name evidence="2" type="ORF">EHQ62_17140</name>
</gene>
<keyword evidence="3" id="KW-1185">Reference proteome</keyword>
<feature type="compositionally biased region" description="Polar residues" evidence="1">
    <location>
        <begin position="184"/>
        <end position="194"/>
    </location>
</feature>
<protein>
    <submittedName>
        <fullName evidence="2">Uncharacterized protein</fullName>
    </submittedName>
</protein>
<name>A0A4Z0ZZX3_9LEPT</name>
<dbReference type="RefSeq" id="WP_135645100.1">
    <property type="nucleotide sequence ID" value="NZ_RQGH01000035.1"/>
</dbReference>
<sequence>MNILQPNREITLTSQGKTWIAEIATPRMNIDIDLAVARRLGGVSLESVPGATYGYILACKTLEVVLRVVPDEFKKYRAVEDYPDPDLVAELIKQYEDKSASFREELKKNRDQGIHSKESRNNSGPLLDSKVSHPSKRNKKHRRHVRRTEEFSSGGERDSGGFQSVPRDPTSNNGDRRDREGRSADSNTSENSAYASGRGRIYQS</sequence>
<accession>A0A4Z0ZZX3</accession>
<feature type="compositionally biased region" description="Basic and acidic residues" evidence="1">
    <location>
        <begin position="147"/>
        <end position="159"/>
    </location>
</feature>
<reference evidence="2" key="1">
    <citation type="journal article" date="2019" name="PLoS Negl. Trop. Dis.">
        <title>Revisiting the worldwide diversity of Leptospira species in the environment.</title>
        <authorList>
            <person name="Vincent A.T."/>
            <person name="Schiettekatte O."/>
            <person name="Bourhy P."/>
            <person name="Veyrier F.J."/>
            <person name="Picardeau M."/>
        </authorList>
    </citation>
    <scope>NUCLEOTIDE SEQUENCE [LARGE SCALE GENOMIC DNA]</scope>
    <source>
        <strain evidence="2">201702451</strain>
    </source>
</reference>
<feature type="region of interest" description="Disordered" evidence="1">
    <location>
        <begin position="107"/>
        <end position="204"/>
    </location>
</feature>
<feature type="compositionally biased region" description="Basic and acidic residues" evidence="1">
    <location>
        <begin position="174"/>
        <end position="183"/>
    </location>
</feature>
<feature type="compositionally biased region" description="Basic residues" evidence="1">
    <location>
        <begin position="133"/>
        <end position="146"/>
    </location>
</feature>
<evidence type="ECO:0000313" key="3">
    <source>
        <dbReference type="Proteomes" id="UP000297567"/>
    </source>
</evidence>
<feature type="compositionally biased region" description="Basic and acidic residues" evidence="1">
    <location>
        <begin position="107"/>
        <end position="120"/>
    </location>
</feature>
<evidence type="ECO:0000256" key="1">
    <source>
        <dbReference type="SAM" id="MobiDB-lite"/>
    </source>
</evidence>
<dbReference type="AlphaFoldDB" id="A0A4Z0ZZX3"/>
<dbReference type="Proteomes" id="UP000297567">
    <property type="component" value="Unassembled WGS sequence"/>
</dbReference>
<organism evidence="2 3">
    <name type="scientific">Leptospira jelokensis</name>
    <dbReference type="NCBI Taxonomy" id="2484931"/>
    <lineage>
        <taxon>Bacteria</taxon>
        <taxon>Pseudomonadati</taxon>
        <taxon>Spirochaetota</taxon>
        <taxon>Spirochaetia</taxon>
        <taxon>Leptospirales</taxon>
        <taxon>Leptospiraceae</taxon>
        <taxon>Leptospira</taxon>
    </lineage>
</organism>